<keyword evidence="2" id="KW-0732">Signal</keyword>
<dbReference type="PANTHER" id="PTHR12236">
    <property type="entry name" value="STRUCTURAL CONTITUENT OF CUTICLE"/>
    <property type="match status" value="1"/>
</dbReference>
<reference evidence="5" key="1">
    <citation type="submission" date="2020-08" db="EMBL/GenBank/DDBJ databases">
        <title>Spodoptera exigua strain:BAW_Kor-Di-RS1 Genome sequencing and assembly.</title>
        <authorList>
            <person name="Kim J."/>
            <person name="Nam H.Y."/>
            <person name="Kwon M."/>
            <person name="Choi J.H."/>
            <person name="Cho S.R."/>
            <person name="Kim G.-H."/>
        </authorList>
    </citation>
    <scope>NUCLEOTIDE SEQUENCE</scope>
    <source>
        <strain evidence="5">BAW_Kor-Di-RS1</strain>
        <tissue evidence="5">Whole-body</tissue>
    </source>
</reference>
<dbReference type="PROSITE" id="PS51155">
    <property type="entry name" value="CHIT_BIND_RR_2"/>
    <property type="match status" value="1"/>
</dbReference>
<dbReference type="GO" id="GO:0005615">
    <property type="term" value="C:extracellular space"/>
    <property type="evidence" value="ECO:0007669"/>
    <property type="project" value="TreeGrafter"/>
</dbReference>
<keyword evidence="1 3" id="KW-0193">Cuticle</keyword>
<comment type="caution">
    <text evidence="5">The sequence shown here is derived from an EMBL/GenBank/DDBJ whole genome shotgun (WGS) entry which is preliminary data.</text>
</comment>
<dbReference type="InterPro" id="IPR000618">
    <property type="entry name" value="Insect_cuticle"/>
</dbReference>
<dbReference type="InterPro" id="IPR051217">
    <property type="entry name" value="Insect_Cuticle_Struc_Prot"/>
</dbReference>
<dbReference type="Proteomes" id="UP000648187">
    <property type="component" value="Unassembled WGS sequence"/>
</dbReference>
<evidence type="ECO:0008006" key="7">
    <source>
        <dbReference type="Google" id="ProtNLM"/>
    </source>
</evidence>
<evidence type="ECO:0000256" key="2">
    <source>
        <dbReference type="ARBA" id="ARBA00022729"/>
    </source>
</evidence>
<proteinExistence type="predicted"/>
<evidence type="ECO:0000256" key="1">
    <source>
        <dbReference type="ARBA" id="ARBA00022460"/>
    </source>
</evidence>
<name>A0A835L0W6_SPOEX</name>
<feature type="region of interest" description="Disordered" evidence="4">
    <location>
        <begin position="209"/>
        <end position="228"/>
    </location>
</feature>
<keyword evidence="6" id="KW-1185">Reference proteome</keyword>
<accession>A0A835L0W6</accession>
<dbReference type="PROSITE" id="PS00233">
    <property type="entry name" value="CHIT_BIND_RR_1"/>
    <property type="match status" value="1"/>
</dbReference>
<organism evidence="5 6">
    <name type="scientific">Spodoptera exigua</name>
    <name type="common">Beet armyworm</name>
    <name type="synonym">Noctua fulgens</name>
    <dbReference type="NCBI Taxonomy" id="7107"/>
    <lineage>
        <taxon>Eukaryota</taxon>
        <taxon>Metazoa</taxon>
        <taxon>Ecdysozoa</taxon>
        <taxon>Arthropoda</taxon>
        <taxon>Hexapoda</taxon>
        <taxon>Insecta</taxon>
        <taxon>Pterygota</taxon>
        <taxon>Neoptera</taxon>
        <taxon>Endopterygota</taxon>
        <taxon>Lepidoptera</taxon>
        <taxon>Glossata</taxon>
        <taxon>Ditrysia</taxon>
        <taxon>Noctuoidea</taxon>
        <taxon>Noctuidae</taxon>
        <taxon>Amphipyrinae</taxon>
        <taxon>Spodoptera</taxon>
    </lineage>
</organism>
<evidence type="ECO:0000313" key="5">
    <source>
        <dbReference type="EMBL" id="KAF9407888.1"/>
    </source>
</evidence>
<dbReference type="InterPro" id="IPR031311">
    <property type="entry name" value="CHIT_BIND_RR_consensus"/>
</dbReference>
<evidence type="ECO:0000313" key="6">
    <source>
        <dbReference type="Proteomes" id="UP000648187"/>
    </source>
</evidence>
<sequence length="597" mass="68849">MWFLLLLLLPGVRLQEDDPPQKDNPYRLPYNSVQFVEHTASKKGPILFPNDAPPPPPTPLIVTSRPLIESIARSELNPNNSIAAQSQYHQVQFRPDYLARSRTYKPYAYGGPSTPVYDYRPQNLGYIVTTVRPDKDNYYKEYEFSQGINSRKGDFDHEVNMKHIKDWHTSLYSRETEDNDQVADHNIENQDEQSLNDLNENFGNDIYQDQEHNTPTPKVANNKYQGESPEILNYDGGRENSKEYNHGDNYAFSYTVKDHKTGDDFSHSQQSTGSATNGEYRVRLPDGRMQIVSYTADENGYKAKVRYDEHTGADNSIDVNVNKGNAYRPPTPITFKPIDHIYNDNLDSFENDDYVRQRFNEQKILKTPLPVQQHASSYNTIPQNLYGPNQNNFQIHNDLRSKHVLDTNKYLNKDRVDDLTDTNNEFLKHYHEKFDGNNKLHRNKGDDYKFSQEISDYSSELGHSNQHHNSKFADFYDNNEGEANGKVTPTYDELKQLFGLDSNSQQNSVSTVRPYDEVTEDVVAITPKKPNLYTNVNLYKNPLTATPSPFPYSPSPTTPSSYLYSTIANLKERITFGHKPVLSHQYLNKINKYLTFK</sequence>
<evidence type="ECO:0000256" key="4">
    <source>
        <dbReference type="SAM" id="MobiDB-lite"/>
    </source>
</evidence>
<dbReference type="Pfam" id="PF00379">
    <property type="entry name" value="Chitin_bind_4"/>
    <property type="match status" value="1"/>
</dbReference>
<protein>
    <recommendedName>
        <fullName evidence="7">Cuticular protein RR-2</fullName>
    </recommendedName>
</protein>
<gene>
    <name evidence="5" type="ORF">HW555_012241</name>
</gene>
<dbReference type="GO" id="GO:0042302">
    <property type="term" value="F:structural constituent of cuticle"/>
    <property type="evidence" value="ECO:0007669"/>
    <property type="project" value="UniProtKB-UniRule"/>
</dbReference>
<dbReference type="AlphaFoldDB" id="A0A835L0W6"/>
<dbReference type="GO" id="GO:0031012">
    <property type="term" value="C:extracellular matrix"/>
    <property type="evidence" value="ECO:0007669"/>
    <property type="project" value="TreeGrafter"/>
</dbReference>
<dbReference type="PANTHER" id="PTHR12236:SF79">
    <property type="entry name" value="CUTICULAR PROTEIN 50CB-RELATED"/>
    <property type="match status" value="1"/>
</dbReference>
<dbReference type="EMBL" id="JACKWZ010000425">
    <property type="protein sequence ID" value="KAF9407888.1"/>
    <property type="molecule type" value="Genomic_DNA"/>
</dbReference>
<evidence type="ECO:0000256" key="3">
    <source>
        <dbReference type="PROSITE-ProRule" id="PRU00497"/>
    </source>
</evidence>